<feature type="signal peptide" evidence="1">
    <location>
        <begin position="1"/>
        <end position="19"/>
    </location>
</feature>
<accession>A0A7W8DNI0</accession>
<dbReference type="PANTHER" id="PTHR40124:SF1">
    <property type="entry name" value="DISAGGREGATASE RELATED REPEAT PROTEIN"/>
    <property type="match status" value="1"/>
</dbReference>
<proteinExistence type="predicted"/>
<dbReference type="EMBL" id="JACHIF010000001">
    <property type="protein sequence ID" value="MBB5035931.1"/>
    <property type="molecule type" value="Genomic_DNA"/>
</dbReference>
<dbReference type="Pfam" id="PF21294">
    <property type="entry name" value="Polysacc_lyase_14"/>
    <property type="match status" value="1"/>
</dbReference>
<feature type="chain" id="PRO_5030752572" description="Polysaccharide lyase 14 domain-containing protein" evidence="1">
    <location>
        <begin position="20"/>
        <end position="265"/>
    </location>
</feature>
<evidence type="ECO:0000313" key="4">
    <source>
        <dbReference type="Proteomes" id="UP000534294"/>
    </source>
</evidence>
<dbReference type="AlphaFoldDB" id="A0A7W8DNI0"/>
<evidence type="ECO:0000259" key="2">
    <source>
        <dbReference type="Pfam" id="PF21294"/>
    </source>
</evidence>
<comment type="caution">
    <text evidence="3">The sequence shown here is derived from an EMBL/GenBank/DDBJ whole genome shotgun (WGS) entry which is preliminary data.</text>
</comment>
<keyword evidence="1" id="KW-0732">Signal</keyword>
<gene>
    <name evidence="3" type="ORF">HNQ64_000165</name>
</gene>
<evidence type="ECO:0000256" key="1">
    <source>
        <dbReference type="SAM" id="SignalP"/>
    </source>
</evidence>
<protein>
    <recommendedName>
        <fullName evidence="2">Polysaccharide lyase 14 domain-containing protein</fullName>
    </recommendedName>
</protein>
<evidence type="ECO:0000313" key="3">
    <source>
        <dbReference type="EMBL" id="MBB5035931.1"/>
    </source>
</evidence>
<feature type="domain" description="Polysaccharide lyase 14" evidence="2">
    <location>
        <begin position="64"/>
        <end position="257"/>
    </location>
</feature>
<sequence length="265" mass="29393">MISRLSVFFFWVGFTVAYAANTPLTVTLSGSPGIYTKAQWKKDWPGCAFEGGIAPGRVELVKKDSISALRVNFAPGQIGPEKGGAGWRFPLGTHEGAELRYTLRFSPNFEFIKGGKLPGLCGGPENVSGGRRADGANGFSARLMWRREGRGEAYIYHKNQPEDYGHSFPFPADFRFPTDKPVQVRLAVTMNQVGQKDGTLRVWITLPDQSEKLMVEQTDMEWRSVKTFGVDGLYFETFHGGGDTSWAPKKPCWAEFSALEVRPGK</sequence>
<reference evidence="3 4" key="1">
    <citation type="submission" date="2020-08" db="EMBL/GenBank/DDBJ databases">
        <title>Genomic Encyclopedia of Type Strains, Phase IV (KMG-IV): sequencing the most valuable type-strain genomes for metagenomic binning, comparative biology and taxonomic classification.</title>
        <authorList>
            <person name="Goeker M."/>
        </authorList>
    </citation>
    <scope>NUCLEOTIDE SEQUENCE [LARGE SCALE GENOMIC DNA]</scope>
    <source>
        <strain evidence="3 4">DSM 12251</strain>
    </source>
</reference>
<dbReference type="Gene3D" id="2.60.120.200">
    <property type="match status" value="1"/>
</dbReference>
<dbReference type="Proteomes" id="UP000534294">
    <property type="component" value="Unassembled WGS sequence"/>
</dbReference>
<name>A0A7W8DNI0_9BACT</name>
<keyword evidence="4" id="KW-1185">Reference proteome</keyword>
<dbReference type="PANTHER" id="PTHR40124">
    <property type="match status" value="1"/>
</dbReference>
<dbReference type="InterPro" id="IPR048958">
    <property type="entry name" value="Polysacc_lyase_14"/>
</dbReference>
<dbReference type="RefSeq" id="WP_184204383.1">
    <property type="nucleotide sequence ID" value="NZ_JACHIF010000001.1"/>
</dbReference>
<organism evidence="3 4">
    <name type="scientific">Prosthecobacter dejongeii</name>
    <dbReference type="NCBI Taxonomy" id="48465"/>
    <lineage>
        <taxon>Bacteria</taxon>
        <taxon>Pseudomonadati</taxon>
        <taxon>Verrucomicrobiota</taxon>
        <taxon>Verrucomicrobiia</taxon>
        <taxon>Verrucomicrobiales</taxon>
        <taxon>Verrucomicrobiaceae</taxon>
        <taxon>Prosthecobacter</taxon>
    </lineage>
</organism>